<dbReference type="GO" id="GO:0015280">
    <property type="term" value="F:ligand-gated sodium channel activity"/>
    <property type="evidence" value="ECO:0007669"/>
    <property type="project" value="TreeGrafter"/>
</dbReference>
<reference evidence="13" key="1">
    <citation type="submission" date="2020-11" db="EMBL/GenBank/DDBJ databases">
        <authorList>
            <person name="Tran Van P."/>
        </authorList>
    </citation>
    <scope>NUCLEOTIDE SEQUENCE</scope>
</reference>
<dbReference type="AlphaFoldDB" id="A0A7R8W2I2"/>
<evidence type="ECO:0000256" key="10">
    <source>
        <dbReference type="ARBA" id="ARBA00023201"/>
    </source>
</evidence>
<evidence type="ECO:0000256" key="2">
    <source>
        <dbReference type="ARBA" id="ARBA00007193"/>
    </source>
</evidence>
<dbReference type="Pfam" id="PF00858">
    <property type="entry name" value="ASC"/>
    <property type="match status" value="1"/>
</dbReference>
<evidence type="ECO:0000256" key="12">
    <source>
        <dbReference type="RuleBase" id="RU000679"/>
    </source>
</evidence>
<comment type="subcellular location">
    <subcellularLocation>
        <location evidence="1">Membrane</location>
        <topology evidence="1">Multi-pass membrane protein</topology>
    </subcellularLocation>
</comment>
<keyword evidence="6" id="KW-1133">Transmembrane helix</keyword>
<evidence type="ECO:0000256" key="8">
    <source>
        <dbReference type="ARBA" id="ARBA00023065"/>
    </source>
</evidence>
<keyword evidence="8 12" id="KW-0406">Ion transport</keyword>
<proteinExistence type="inferred from homology"/>
<dbReference type="EMBL" id="OB660227">
    <property type="protein sequence ID" value="CAD7223599.1"/>
    <property type="molecule type" value="Genomic_DNA"/>
</dbReference>
<keyword evidence="9" id="KW-0472">Membrane</keyword>
<evidence type="ECO:0000256" key="11">
    <source>
        <dbReference type="ARBA" id="ARBA00023303"/>
    </source>
</evidence>
<evidence type="ECO:0000256" key="7">
    <source>
        <dbReference type="ARBA" id="ARBA00023053"/>
    </source>
</evidence>
<organism evidence="13">
    <name type="scientific">Cyprideis torosa</name>
    <dbReference type="NCBI Taxonomy" id="163714"/>
    <lineage>
        <taxon>Eukaryota</taxon>
        <taxon>Metazoa</taxon>
        <taxon>Ecdysozoa</taxon>
        <taxon>Arthropoda</taxon>
        <taxon>Crustacea</taxon>
        <taxon>Oligostraca</taxon>
        <taxon>Ostracoda</taxon>
        <taxon>Podocopa</taxon>
        <taxon>Podocopida</taxon>
        <taxon>Cytherocopina</taxon>
        <taxon>Cytheroidea</taxon>
        <taxon>Cytherideidae</taxon>
        <taxon>Cyprideis</taxon>
    </lineage>
</organism>
<keyword evidence="3 12" id="KW-0813">Transport</keyword>
<keyword evidence="11 12" id="KW-0407">Ion channel</keyword>
<evidence type="ECO:0000256" key="5">
    <source>
        <dbReference type="ARBA" id="ARBA00022692"/>
    </source>
</evidence>
<accession>A0A7R8W2I2</accession>
<name>A0A7R8W2I2_9CRUS</name>
<evidence type="ECO:0000256" key="3">
    <source>
        <dbReference type="ARBA" id="ARBA00022448"/>
    </source>
</evidence>
<keyword evidence="7" id="KW-0915">Sodium</keyword>
<dbReference type="GO" id="GO:0005886">
    <property type="term" value="C:plasma membrane"/>
    <property type="evidence" value="ECO:0007669"/>
    <property type="project" value="TreeGrafter"/>
</dbReference>
<dbReference type="InterPro" id="IPR001873">
    <property type="entry name" value="ENaC"/>
</dbReference>
<keyword evidence="4 12" id="KW-0894">Sodium channel</keyword>
<evidence type="ECO:0000256" key="4">
    <source>
        <dbReference type="ARBA" id="ARBA00022461"/>
    </source>
</evidence>
<dbReference type="PRINTS" id="PR01078">
    <property type="entry name" value="AMINACHANNEL"/>
</dbReference>
<keyword evidence="10 12" id="KW-0739">Sodium transport</keyword>
<evidence type="ECO:0000256" key="9">
    <source>
        <dbReference type="ARBA" id="ARBA00023136"/>
    </source>
</evidence>
<dbReference type="PANTHER" id="PTHR11690">
    <property type="entry name" value="AMILORIDE-SENSITIVE SODIUM CHANNEL-RELATED"/>
    <property type="match status" value="1"/>
</dbReference>
<dbReference type="PANTHER" id="PTHR11690:SF248">
    <property type="entry name" value="PICKPOCKET 17, ISOFORM A"/>
    <property type="match status" value="1"/>
</dbReference>
<sequence length="446" mass="51236">MGFGQPGLNWRETQRHPVPTWRNLVFGPLLARPMGFYTLFIDWLLEVHRLVLPVICIEAPNLGVSHHLSKQYGRCYTIFQLPDLESPPELGQDKGLMVVLETNTSEYREQNPEYSGWSVFVHPVQEKWTEFSELGDTILETIHINLGEEVTLRLAVSEYKTVNNPPKDTCIENETFSVIEQYGRCYTIFQLPDLESPPELGQDKGLMVVLETNTSEYREQNPEYSGWSVFVHPVQEKWTEFSELGDTILETIQINLGEEVTLRLAVSEYKTVNNPPKDTCIEDETFSVIECRERCFYEYLDTLVPCRGPWVQNSSLEICSNAADMEKFLYEESRVLRTISNRCDCTRQCKFRRYSMAAMDRKDSQAPFGGLQRGKIELYYPSGLAHQVIESWGYDGSQFIGEVGGSLGLLLGMSVLSFLEILENISRVMWAKLCWKKKRDPKEVVG</sequence>
<dbReference type="OrthoDB" id="7939651at2759"/>
<dbReference type="Gene3D" id="1.10.287.770">
    <property type="entry name" value="YojJ-like"/>
    <property type="match status" value="1"/>
</dbReference>
<comment type="similarity">
    <text evidence="2 12">Belongs to the amiloride-sensitive sodium channel (TC 1.A.6) family.</text>
</comment>
<evidence type="ECO:0000256" key="6">
    <source>
        <dbReference type="ARBA" id="ARBA00022989"/>
    </source>
</evidence>
<protein>
    <submittedName>
        <fullName evidence="13">Uncharacterized protein</fullName>
    </submittedName>
</protein>
<evidence type="ECO:0000313" key="13">
    <source>
        <dbReference type="EMBL" id="CAD7223599.1"/>
    </source>
</evidence>
<gene>
    <name evidence="13" type="ORF">CTOB1V02_LOCUS1579</name>
</gene>
<evidence type="ECO:0000256" key="1">
    <source>
        <dbReference type="ARBA" id="ARBA00004141"/>
    </source>
</evidence>
<keyword evidence="5 12" id="KW-0812">Transmembrane</keyword>